<organism evidence="3 4">
    <name type="scientific">Nocardia bovistercoris</name>
    <dbReference type="NCBI Taxonomy" id="2785916"/>
    <lineage>
        <taxon>Bacteria</taxon>
        <taxon>Bacillati</taxon>
        <taxon>Actinomycetota</taxon>
        <taxon>Actinomycetes</taxon>
        <taxon>Mycobacteriales</taxon>
        <taxon>Nocardiaceae</taxon>
        <taxon>Nocardia</taxon>
    </lineage>
</organism>
<sequence length="350" mass="37202">MIGTEKQPSDIRALLGMNTPAAGAILAFYLAGVAAPAVIGVHSTGGHYWQSAVTVVVYWCVGVALLTIRRDPLPITSSMLICLAAPVMTALVVLTPPWSDYVHAIWPANVYIVMQTFLCVRGRTGFALSSIGLTFAVIAVWSTITGQGGPLPGILLALPNLGPLAMSTMFAYTIRPAAAKIFAAKAEQDAALRQIEKAAENRRALDDRLHALAAAARPLVERVGTDTGFDPAHIRACEALESQLSAILRGSGLVDDIVNPSADAARNRGVAVKMFDDGDLNMLDDEVRARLLRGIAVELDRAENGEIVIRTVPAGRAELATVRAQGSGFVRRATFGLEGELLRESVRDSL</sequence>
<feature type="transmembrane region" description="Helical" evidence="2">
    <location>
        <begin position="150"/>
        <end position="172"/>
    </location>
</feature>
<dbReference type="EMBL" id="JADMLG010000012">
    <property type="protein sequence ID" value="MBH0779853.1"/>
    <property type="molecule type" value="Genomic_DNA"/>
</dbReference>
<dbReference type="AlphaFoldDB" id="A0A931IHR6"/>
<feature type="transmembrane region" description="Helical" evidence="2">
    <location>
        <begin position="75"/>
        <end position="95"/>
    </location>
</feature>
<keyword evidence="2" id="KW-1133">Transmembrane helix</keyword>
<feature type="coiled-coil region" evidence="1">
    <location>
        <begin position="188"/>
        <end position="215"/>
    </location>
</feature>
<feature type="transmembrane region" description="Helical" evidence="2">
    <location>
        <begin position="48"/>
        <end position="68"/>
    </location>
</feature>
<dbReference type="RefSeq" id="WP_196152158.1">
    <property type="nucleotide sequence ID" value="NZ_JADMLG010000012.1"/>
</dbReference>
<evidence type="ECO:0000313" key="3">
    <source>
        <dbReference type="EMBL" id="MBH0779853.1"/>
    </source>
</evidence>
<keyword evidence="2" id="KW-0812">Transmembrane</keyword>
<keyword evidence="4" id="KW-1185">Reference proteome</keyword>
<keyword evidence="1" id="KW-0175">Coiled coil</keyword>
<protein>
    <submittedName>
        <fullName evidence="3">Uncharacterized protein</fullName>
    </submittedName>
</protein>
<accession>A0A931IHR6</accession>
<dbReference type="Proteomes" id="UP000655751">
    <property type="component" value="Unassembled WGS sequence"/>
</dbReference>
<evidence type="ECO:0000256" key="1">
    <source>
        <dbReference type="SAM" id="Coils"/>
    </source>
</evidence>
<comment type="caution">
    <text evidence="3">The sequence shown here is derived from an EMBL/GenBank/DDBJ whole genome shotgun (WGS) entry which is preliminary data.</text>
</comment>
<feature type="transmembrane region" description="Helical" evidence="2">
    <location>
        <begin position="21"/>
        <end position="42"/>
    </location>
</feature>
<proteinExistence type="predicted"/>
<name>A0A931IHR6_9NOCA</name>
<reference evidence="3" key="1">
    <citation type="submission" date="2020-11" db="EMBL/GenBank/DDBJ databases">
        <title>Nocardia NEAU-351.nov., a novel actinomycete isolated from the cow dung.</title>
        <authorList>
            <person name="Zhang X."/>
        </authorList>
    </citation>
    <scope>NUCLEOTIDE SEQUENCE</scope>
    <source>
        <strain evidence="3">NEAU-351</strain>
    </source>
</reference>
<gene>
    <name evidence="3" type="ORF">IT779_26625</name>
</gene>
<feature type="transmembrane region" description="Helical" evidence="2">
    <location>
        <begin position="126"/>
        <end position="144"/>
    </location>
</feature>
<evidence type="ECO:0000256" key="2">
    <source>
        <dbReference type="SAM" id="Phobius"/>
    </source>
</evidence>
<keyword evidence="2" id="KW-0472">Membrane</keyword>
<evidence type="ECO:0000313" key="4">
    <source>
        <dbReference type="Proteomes" id="UP000655751"/>
    </source>
</evidence>